<organism evidence="7 8">
    <name type="scientific">Pseudotenacibaculum haliotis</name>
    <dbReference type="NCBI Taxonomy" id="1862138"/>
    <lineage>
        <taxon>Bacteria</taxon>
        <taxon>Pseudomonadati</taxon>
        <taxon>Bacteroidota</taxon>
        <taxon>Flavobacteriia</taxon>
        <taxon>Flavobacteriales</taxon>
        <taxon>Flavobacteriaceae</taxon>
        <taxon>Pseudotenacibaculum</taxon>
    </lineage>
</organism>
<feature type="transmembrane region" description="Helical" evidence="5">
    <location>
        <begin position="361"/>
        <end position="376"/>
    </location>
</feature>
<reference evidence="8" key="1">
    <citation type="journal article" date="2019" name="Int. J. Syst. Evol. Microbiol.">
        <title>The Global Catalogue of Microorganisms (GCM) 10K type strain sequencing project: providing services to taxonomists for standard genome sequencing and annotation.</title>
        <authorList>
            <consortium name="The Broad Institute Genomics Platform"/>
            <consortium name="The Broad Institute Genome Sequencing Center for Infectious Disease"/>
            <person name="Wu L."/>
            <person name="Ma J."/>
        </authorList>
    </citation>
    <scope>NUCLEOTIDE SEQUENCE [LARGE SCALE GENOMIC DNA]</scope>
    <source>
        <strain evidence="8">KCTC 52127</strain>
    </source>
</reference>
<feature type="transmembrane region" description="Helical" evidence="5">
    <location>
        <begin position="202"/>
        <end position="218"/>
    </location>
</feature>
<proteinExistence type="predicted"/>
<name>A0ABW5LPA2_9FLAO</name>
<evidence type="ECO:0000256" key="2">
    <source>
        <dbReference type="ARBA" id="ARBA00022692"/>
    </source>
</evidence>
<keyword evidence="8" id="KW-1185">Reference proteome</keyword>
<evidence type="ECO:0000256" key="1">
    <source>
        <dbReference type="ARBA" id="ARBA00004141"/>
    </source>
</evidence>
<evidence type="ECO:0000256" key="3">
    <source>
        <dbReference type="ARBA" id="ARBA00022989"/>
    </source>
</evidence>
<feature type="transmembrane region" description="Helical" evidence="5">
    <location>
        <begin position="152"/>
        <end position="168"/>
    </location>
</feature>
<feature type="transmembrane region" description="Helical" evidence="5">
    <location>
        <begin position="225"/>
        <end position="242"/>
    </location>
</feature>
<feature type="transmembrane region" description="Helical" evidence="5">
    <location>
        <begin position="12"/>
        <end position="42"/>
    </location>
</feature>
<dbReference type="Proteomes" id="UP001597508">
    <property type="component" value="Unassembled WGS sequence"/>
</dbReference>
<protein>
    <submittedName>
        <fullName evidence="7">O-antigen ligase family protein</fullName>
    </submittedName>
</protein>
<dbReference type="EMBL" id="JBHULH010000001">
    <property type="protein sequence ID" value="MFD2566648.1"/>
    <property type="molecule type" value="Genomic_DNA"/>
</dbReference>
<dbReference type="InterPro" id="IPR051533">
    <property type="entry name" value="WaaL-like"/>
</dbReference>
<feature type="transmembrane region" description="Helical" evidence="5">
    <location>
        <begin position="332"/>
        <end position="352"/>
    </location>
</feature>
<dbReference type="GO" id="GO:0016874">
    <property type="term" value="F:ligase activity"/>
    <property type="evidence" value="ECO:0007669"/>
    <property type="project" value="UniProtKB-KW"/>
</dbReference>
<dbReference type="PANTHER" id="PTHR37422">
    <property type="entry name" value="TEICHURONIC ACID BIOSYNTHESIS PROTEIN TUAE"/>
    <property type="match status" value="1"/>
</dbReference>
<keyword evidence="7" id="KW-0436">Ligase</keyword>
<keyword evidence="4 5" id="KW-0472">Membrane</keyword>
<feature type="transmembrane region" description="Helical" evidence="5">
    <location>
        <begin position="108"/>
        <end position="132"/>
    </location>
</feature>
<sequence>MVSLEKLQQYSLSLSLIGLLLPMKISTILVGVFLAISLFSALKKKNLKSISKENFFFAGFFLLFPIALLYSSDVDYGLKVVERNVVWFLIPLLVPFSLQMTKKQLYRAFLAFAIAVHAAALLLIVVACWNFIKTNDPLVFYYDELITVLNFHPVYFSVYLLFSLLILFEGTLKKYIKLPLYVRALIVAFDVVVLVLLSSKIVLASFLLVLGILIFRSYRSKKSILTALLAIVVTLTVVMQFSETRKRINDSLFSSWELLDKETFKYNDPFTGITLRLITWKFVMKKFIEKENVVLGLGTGDAKEFINNVYRERKMDDGGYINYNMHNQYLEYALKFGVLGLLYFFSILFLSFKKAIRTKNGLYFSFLLIFCIFSITESNLEVQRGIVFFVLINSVLYFFSDKKLPVNE</sequence>
<dbReference type="RefSeq" id="WP_379665353.1">
    <property type="nucleotide sequence ID" value="NZ_JBHULH010000001.1"/>
</dbReference>
<dbReference type="InterPro" id="IPR007016">
    <property type="entry name" value="O-antigen_ligase-rel_domated"/>
</dbReference>
<comment type="caution">
    <text evidence="7">The sequence shown here is derived from an EMBL/GenBank/DDBJ whole genome shotgun (WGS) entry which is preliminary data.</text>
</comment>
<feature type="transmembrane region" description="Helical" evidence="5">
    <location>
        <begin position="84"/>
        <end position="101"/>
    </location>
</feature>
<feature type="transmembrane region" description="Helical" evidence="5">
    <location>
        <begin position="180"/>
        <end position="196"/>
    </location>
</feature>
<keyword evidence="2 5" id="KW-0812">Transmembrane</keyword>
<feature type="transmembrane region" description="Helical" evidence="5">
    <location>
        <begin position="382"/>
        <end position="399"/>
    </location>
</feature>
<evidence type="ECO:0000256" key="4">
    <source>
        <dbReference type="ARBA" id="ARBA00023136"/>
    </source>
</evidence>
<gene>
    <name evidence="7" type="ORF">ACFSRZ_04645</name>
</gene>
<feature type="transmembrane region" description="Helical" evidence="5">
    <location>
        <begin position="54"/>
        <end position="72"/>
    </location>
</feature>
<evidence type="ECO:0000313" key="8">
    <source>
        <dbReference type="Proteomes" id="UP001597508"/>
    </source>
</evidence>
<evidence type="ECO:0000259" key="6">
    <source>
        <dbReference type="Pfam" id="PF04932"/>
    </source>
</evidence>
<evidence type="ECO:0000256" key="5">
    <source>
        <dbReference type="SAM" id="Phobius"/>
    </source>
</evidence>
<evidence type="ECO:0000313" key="7">
    <source>
        <dbReference type="EMBL" id="MFD2566648.1"/>
    </source>
</evidence>
<feature type="domain" description="O-antigen ligase-related" evidence="6">
    <location>
        <begin position="186"/>
        <end position="345"/>
    </location>
</feature>
<keyword evidence="3 5" id="KW-1133">Transmembrane helix</keyword>
<comment type="subcellular location">
    <subcellularLocation>
        <location evidence="1">Membrane</location>
        <topology evidence="1">Multi-pass membrane protein</topology>
    </subcellularLocation>
</comment>
<dbReference type="Pfam" id="PF04932">
    <property type="entry name" value="Wzy_C"/>
    <property type="match status" value="1"/>
</dbReference>
<dbReference type="PANTHER" id="PTHR37422:SF13">
    <property type="entry name" value="LIPOPOLYSACCHARIDE BIOSYNTHESIS PROTEIN PA4999-RELATED"/>
    <property type="match status" value="1"/>
</dbReference>
<accession>A0ABW5LPA2</accession>